<protein>
    <submittedName>
        <fullName evidence="1">Uncharacterized protein</fullName>
    </submittedName>
</protein>
<dbReference type="PANTHER" id="PTHR11439:SF470">
    <property type="entry name" value="CYSTEINE-RICH RLK (RECEPTOR-LIKE PROTEIN KINASE) 8"/>
    <property type="match status" value="1"/>
</dbReference>
<organism evidence="1 2">
    <name type="scientific">Juglans regia</name>
    <name type="common">English walnut</name>
    <dbReference type="NCBI Taxonomy" id="51240"/>
    <lineage>
        <taxon>Eukaryota</taxon>
        <taxon>Viridiplantae</taxon>
        <taxon>Streptophyta</taxon>
        <taxon>Embryophyta</taxon>
        <taxon>Tracheophyta</taxon>
        <taxon>Spermatophyta</taxon>
        <taxon>Magnoliopsida</taxon>
        <taxon>eudicotyledons</taxon>
        <taxon>Gunneridae</taxon>
        <taxon>Pentapetalae</taxon>
        <taxon>rosids</taxon>
        <taxon>fabids</taxon>
        <taxon>Fagales</taxon>
        <taxon>Juglandaceae</taxon>
        <taxon>Juglans</taxon>
    </lineage>
</organism>
<dbReference type="Proteomes" id="UP000619265">
    <property type="component" value="Unassembled WGS sequence"/>
</dbReference>
<proteinExistence type="predicted"/>
<dbReference type="PANTHER" id="PTHR11439">
    <property type="entry name" value="GAG-POL-RELATED RETROTRANSPOSON"/>
    <property type="match status" value="1"/>
</dbReference>
<evidence type="ECO:0000313" key="2">
    <source>
        <dbReference type="Proteomes" id="UP000619265"/>
    </source>
</evidence>
<name>A0A833X7Y5_JUGRE</name>
<gene>
    <name evidence="1" type="ORF">F2P56_032846</name>
</gene>
<reference evidence="1" key="2">
    <citation type="submission" date="2020-03" db="EMBL/GenBank/DDBJ databases">
        <title>Walnut 2.0.</title>
        <authorList>
            <person name="Marrano A."/>
            <person name="Britton M."/>
            <person name="Zimin A.V."/>
            <person name="Zaini P.A."/>
            <person name="Workman R."/>
            <person name="Puiu D."/>
            <person name="Bianco L."/>
            <person name="Allen B.J."/>
            <person name="Troggio M."/>
            <person name="Leslie C.A."/>
            <person name="Timp W."/>
            <person name="Dendekar A."/>
            <person name="Salzberg S.L."/>
            <person name="Neale D.B."/>
        </authorList>
    </citation>
    <scope>NUCLEOTIDE SEQUENCE</scope>
    <source>
        <tissue evidence="1">Leaves</tissue>
    </source>
</reference>
<accession>A0A833X7Y5</accession>
<dbReference type="AlphaFoldDB" id="A0A833X7Y5"/>
<dbReference type="EMBL" id="LIHL02000014">
    <property type="protein sequence ID" value="KAF5447280.1"/>
    <property type="molecule type" value="Genomic_DNA"/>
</dbReference>
<comment type="caution">
    <text evidence="1">The sequence shown here is derived from an EMBL/GenBank/DDBJ whole genome shotgun (WGS) entry which is preliminary data.</text>
</comment>
<dbReference type="Gramene" id="Jr14_14590_p1">
    <property type="protein sequence ID" value="cds.Jr14_14590_p1"/>
    <property type="gene ID" value="Jr14_14590"/>
</dbReference>
<dbReference type="CDD" id="cd09272">
    <property type="entry name" value="RNase_HI_RT_Ty1"/>
    <property type="match status" value="1"/>
</dbReference>
<sequence>MAVITCELTWLMQLLTDLGIPHPEPFHLYCDNQSVLHNPVFHEGIKHIEINCHIIRDKIRFGLLKAIHTSSYEQIANIFTKALGQELFHHFSCKLGITDLHAPT</sequence>
<reference evidence="1" key="1">
    <citation type="submission" date="2015-10" db="EMBL/GenBank/DDBJ databases">
        <authorList>
            <person name="Martinez-Garcia P.J."/>
            <person name="Crepeau M.W."/>
            <person name="Puiu D."/>
            <person name="Gonzalez-Ibeas D."/>
            <person name="Whalen J."/>
            <person name="Stevens K."/>
            <person name="Paul R."/>
            <person name="Butterfield T."/>
            <person name="Britton M."/>
            <person name="Reagan R."/>
            <person name="Chakraborty S."/>
            <person name="Walawage S.L."/>
            <person name="Vasquez-Gross H.A."/>
            <person name="Cardeno C."/>
            <person name="Famula R."/>
            <person name="Pratt K."/>
            <person name="Kuruganti S."/>
            <person name="Aradhya M.K."/>
            <person name="Leslie C.A."/>
            <person name="Dandekar A.M."/>
            <person name="Salzberg S.L."/>
            <person name="Wegrzyn J.L."/>
            <person name="Langley C.H."/>
            <person name="Neale D.B."/>
        </authorList>
    </citation>
    <scope>NUCLEOTIDE SEQUENCE</scope>
    <source>
        <tissue evidence="1">Leaves</tissue>
    </source>
</reference>
<evidence type="ECO:0000313" key="1">
    <source>
        <dbReference type="EMBL" id="KAF5447280.1"/>
    </source>
</evidence>